<dbReference type="AlphaFoldDB" id="A0A314ZL23"/>
<name>A0A314ZL23_PRUYE</name>
<evidence type="ECO:0000256" key="1">
    <source>
        <dbReference type="SAM" id="MobiDB-lite"/>
    </source>
</evidence>
<sequence>MKNSLESSEPEENITNALSGPSENTVSLNPEIEKKMEEATEQQKEGKQDSSLPLHFNLDDIAKLRKLVPPTRDDPNRFPKFIFKMMMSHLENKDSDAGGEDVGTSICEEEESEVDVMDLGDDPELWPDELYDEYYREEQEKMQKGLERLASRMGKRVDEIWW</sequence>
<protein>
    <submittedName>
        <fullName evidence="2">Uncharacterized protein</fullName>
    </submittedName>
</protein>
<reference evidence="2 3" key="1">
    <citation type="submission" date="2018-02" db="EMBL/GenBank/DDBJ databases">
        <title>Draft genome of wild Prunus yedoensis var. nudiflora.</title>
        <authorList>
            <person name="Baek S."/>
            <person name="Kim J.-H."/>
            <person name="Choi K."/>
            <person name="Kim G.-B."/>
            <person name="Cho A."/>
            <person name="Jang H."/>
            <person name="Shin C.-H."/>
            <person name="Yu H.-J."/>
            <person name="Mun J.-H."/>
        </authorList>
    </citation>
    <scope>NUCLEOTIDE SEQUENCE [LARGE SCALE GENOMIC DNA]</scope>
    <source>
        <strain evidence="3">cv. Jeju island</strain>
        <tissue evidence="2">Leaf</tissue>
    </source>
</reference>
<keyword evidence="3" id="KW-1185">Reference proteome</keyword>
<evidence type="ECO:0000313" key="2">
    <source>
        <dbReference type="EMBL" id="PQQ20655.1"/>
    </source>
</evidence>
<feature type="compositionally biased region" description="Polar residues" evidence="1">
    <location>
        <begin position="1"/>
        <end position="28"/>
    </location>
</feature>
<evidence type="ECO:0000313" key="3">
    <source>
        <dbReference type="Proteomes" id="UP000250321"/>
    </source>
</evidence>
<dbReference type="OrthoDB" id="10344338at2759"/>
<dbReference type="EMBL" id="PJQY01000030">
    <property type="protein sequence ID" value="PQQ20655.1"/>
    <property type="molecule type" value="Genomic_DNA"/>
</dbReference>
<gene>
    <name evidence="2" type="ORF">Pyn_16354</name>
</gene>
<feature type="compositionally biased region" description="Basic and acidic residues" evidence="1">
    <location>
        <begin position="31"/>
        <end position="48"/>
    </location>
</feature>
<proteinExistence type="predicted"/>
<feature type="region of interest" description="Disordered" evidence="1">
    <location>
        <begin position="1"/>
        <end position="55"/>
    </location>
</feature>
<organism evidence="2 3">
    <name type="scientific">Prunus yedoensis var. nudiflora</name>
    <dbReference type="NCBI Taxonomy" id="2094558"/>
    <lineage>
        <taxon>Eukaryota</taxon>
        <taxon>Viridiplantae</taxon>
        <taxon>Streptophyta</taxon>
        <taxon>Embryophyta</taxon>
        <taxon>Tracheophyta</taxon>
        <taxon>Spermatophyta</taxon>
        <taxon>Magnoliopsida</taxon>
        <taxon>eudicotyledons</taxon>
        <taxon>Gunneridae</taxon>
        <taxon>Pentapetalae</taxon>
        <taxon>rosids</taxon>
        <taxon>fabids</taxon>
        <taxon>Rosales</taxon>
        <taxon>Rosaceae</taxon>
        <taxon>Amygdaloideae</taxon>
        <taxon>Amygdaleae</taxon>
        <taxon>Prunus</taxon>
    </lineage>
</organism>
<comment type="caution">
    <text evidence="2">The sequence shown here is derived from an EMBL/GenBank/DDBJ whole genome shotgun (WGS) entry which is preliminary data.</text>
</comment>
<accession>A0A314ZL23</accession>
<dbReference type="Proteomes" id="UP000250321">
    <property type="component" value="Unassembled WGS sequence"/>
</dbReference>